<organism evidence="1 2">
    <name type="scientific">Pseudomonas fluorescens</name>
    <dbReference type="NCBI Taxonomy" id="294"/>
    <lineage>
        <taxon>Bacteria</taxon>
        <taxon>Pseudomonadati</taxon>
        <taxon>Pseudomonadota</taxon>
        <taxon>Gammaproteobacteria</taxon>
        <taxon>Pseudomonadales</taxon>
        <taxon>Pseudomonadaceae</taxon>
        <taxon>Pseudomonas</taxon>
    </lineage>
</organism>
<dbReference type="AlphaFoldDB" id="A0A379ID31"/>
<accession>A0A379ID31</accession>
<evidence type="ECO:0000313" key="1">
    <source>
        <dbReference type="EMBL" id="SUD30698.1"/>
    </source>
</evidence>
<proteinExistence type="predicted"/>
<reference evidence="1 2" key="1">
    <citation type="submission" date="2018-06" db="EMBL/GenBank/DDBJ databases">
        <authorList>
            <consortium name="Pathogen Informatics"/>
            <person name="Doyle S."/>
        </authorList>
    </citation>
    <scope>NUCLEOTIDE SEQUENCE [LARGE SCALE GENOMIC DNA]</scope>
    <source>
        <strain evidence="1 2">NCTC10392</strain>
    </source>
</reference>
<dbReference type="Proteomes" id="UP000255125">
    <property type="component" value="Unassembled WGS sequence"/>
</dbReference>
<sequence length="45" mass="4869">MNPDRTAGVQRYVTNLAALATDVQVLDAPPLLDVLHPQLRSLLAT</sequence>
<protein>
    <submittedName>
        <fullName evidence="1">Uncharacterized protein</fullName>
    </submittedName>
</protein>
<gene>
    <name evidence="1" type="ORF">NCTC10392_02620</name>
</gene>
<evidence type="ECO:0000313" key="2">
    <source>
        <dbReference type="Proteomes" id="UP000255125"/>
    </source>
</evidence>
<dbReference type="EMBL" id="UGUS01000002">
    <property type="protein sequence ID" value="SUD30698.1"/>
    <property type="molecule type" value="Genomic_DNA"/>
</dbReference>
<name>A0A379ID31_PSEFL</name>